<protein>
    <recommendedName>
        <fullName evidence="9">Calmodulin</fullName>
    </recommendedName>
</protein>
<dbReference type="Gene3D" id="1.10.510.10">
    <property type="entry name" value="Transferase(Phosphotransferase) domain 1"/>
    <property type="match status" value="1"/>
</dbReference>
<gene>
    <name evidence="8" type="ORF">TOLI1172_LOCUS521</name>
</gene>
<dbReference type="InterPro" id="IPR001245">
    <property type="entry name" value="Ser-Thr/Tyr_kinase_cat_dom"/>
</dbReference>
<evidence type="ECO:0000313" key="8">
    <source>
        <dbReference type="EMBL" id="CAD8816133.1"/>
    </source>
</evidence>
<dbReference type="SUPFAM" id="SSF47473">
    <property type="entry name" value="EF-hand"/>
    <property type="match status" value="1"/>
</dbReference>
<dbReference type="PANTHER" id="PTHR44329:SF298">
    <property type="entry name" value="MIXED LINEAGE KINASE DOMAIN-LIKE PROTEIN"/>
    <property type="match status" value="1"/>
</dbReference>
<evidence type="ECO:0000256" key="1">
    <source>
        <dbReference type="ARBA" id="ARBA00022527"/>
    </source>
</evidence>
<keyword evidence="1" id="KW-0723">Serine/threonine-protein kinase</keyword>
<keyword evidence="3" id="KW-0106">Calcium</keyword>
<dbReference type="SUPFAM" id="SSF56112">
    <property type="entry name" value="Protein kinase-like (PK-like)"/>
    <property type="match status" value="1"/>
</dbReference>
<name>A0A7S0ZAW9_9RHOD</name>
<dbReference type="InterPro" id="IPR000719">
    <property type="entry name" value="Prot_kinase_dom"/>
</dbReference>
<keyword evidence="1" id="KW-0808">Transferase</keyword>
<dbReference type="PROSITE" id="PS00107">
    <property type="entry name" value="PROTEIN_KINASE_ATP"/>
    <property type="match status" value="1"/>
</dbReference>
<feature type="domain" description="EF-hand" evidence="7">
    <location>
        <begin position="116"/>
        <end position="151"/>
    </location>
</feature>
<dbReference type="PANTHER" id="PTHR44329">
    <property type="entry name" value="SERINE/THREONINE-PROTEIN KINASE TNNI3K-RELATED"/>
    <property type="match status" value="1"/>
</dbReference>
<dbReference type="PROSITE" id="PS50222">
    <property type="entry name" value="EF_HAND_2"/>
    <property type="match status" value="3"/>
</dbReference>
<evidence type="ECO:0000256" key="3">
    <source>
        <dbReference type="ARBA" id="ARBA00022837"/>
    </source>
</evidence>
<sequence>MNSLDTDDGDSQGMKSSSVLNHSEQLSSLAASNLGKLSLIELKQLQEVYKSRANDDENAGGLTESEFHALLSDLTHGNEDKIKQMKSVFTLFDVDSDGRVSLREFLCGMSVLYQGSSRDRLQYLFLMFDDDGSGDIDAAEFKMIIQLIVAYTNEMDPENAQVVDEDEIDEMVNLAMKKLDVDESGKIEFNEFESWAENSSLVAEWLTLLAKLCGDGIRNLRAAKEQQLLKLELQRLGLEVIPSKSSKHFEHFDPNELDSFARKSSIDMDALEKYHSQKATRSLRESTPISNLSNSISTTFLKSTSFQIKYEEVTLFEEIGCGTFAQVFRGEWLNMPVAVKRFQVEGNRSTRERIRLTLESECELLSSLRHPNVLLYMGIISEDETQPLCMVSELFSGGSLSSYLSKNSIDTKTAISIANQIARGMYYLHSRSPQMIHRDLKSLNILVNDHCSQVVICDFGLSIQVSSDEDSDANEMKGVCGTVQTMAPEVMKGGQATAASDVYSYGILLWELFTNQVAWSGMQPVQIMYAVYEGRRPSLDVNEVPQVARIPETIQQLIQDCWDESDFLRPSFKEITFTLQQLL</sequence>
<dbReference type="GO" id="GO:0004674">
    <property type="term" value="F:protein serine/threonine kinase activity"/>
    <property type="evidence" value="ECO:0007669"/>
    <property type="project" value="UniProtKB-KW"/>
</dbReference>
<dbReference type="CDD" id="cd00051">
    <property type="entry name" value="EFh"/>
    <property type="match status" value="2"/>
</dbReference>
<dbReference type="InterPro" id="IPR017441">
    <property type="entry name" value="Protein_kinase_ATP_BS"/>
</dbReference>
<accession>A0A7S0ZAW9</accession>
<feature type="binding site" evidence="5">
    <location>
        <position position="340"/>
    </location>
    <ligand>
        <name>ATP</name>
        <dbReference type="ChEBI" id="CHEBI:30616"/>
    </ligand>
</feature>
<dbReference type="EMBL" id="HBFP01000707">
    <property type="protein sequence ID" value="CAD8816133.1"/>
    <property type="molecule type" value="Transcribed_RNA"/>
</dbReference>
<dbReference type="GO" id="GO:0005524">
    <property type="term" value="F:ATP binding"/>
    <property type="evidence" value="ECO:0007669"/>
    <property type="project" value="UniProtKB-UniRule"/>
</dbReference>
<dbReference type="InterPro" id="IPR051681">
    <property type="entry name" value="Ser/Thr_Kinases-Pseudokinases"/>
</dbReference>
<dbReference type="InterPro" id="IPR002048">
    <property type="entry name" value="EF_hand_dom"/>
</dbReference>
<feature type="domain" description="Protein kinase" evidence="6">
    <location>
        <begin position="313"/>
        <end position="583"/>
    </location>
</feature>
<organism evidence="8">
    <name type="scientific">Timspurckia oligopyrenoides</name>
    <dbReference type="NCBI Taxonomy" id="708627"/>
    <lineage>
        <taxon>Eukaryota</taxon>
        <taxon>Rhodophyta</taxon>
        <taxon>Bangiophyceae</taxon>
        <taxon>Porphyridiales</taxon>
        <taxon>Porphyridiaceae</taxon>
        <taxon>Timspurckia</taxon>
    </lineage>
</organism>
<dbReference type="InterPro" id="IPR018247">
    <property type="entry name" value="EF_Hand_1_Ca_BS"/>
</dbReference>
<dbReference type="Pfam" id="PF13202">
    <property type="entry name" value="EF-hand_5"/>
    <property type="match status" value="1"/>
</dbReference>
<dbReference type="Pfam" id="PF13499">
    <property type="entry name" value="EF-hand_7"/>
    <property type="match status" value="1"/>
</dbReference>
<dbReference type="PRINTS" id="PR00450">
    <property type="entry name" value="RECOVERIN"/>
</dbReference>
<dbReference type="CDD" id="cd13999">
    <property type="entry name" value="STKc_MAP3K-like"/>
    <property type="match status" value="1"/>
</dbReference>
<dbReference type="PROSITE" id="PS00108">
    <property type="entry name" value="PROTEIN_KINASE_ST"/>
    <property type="match status" value="1"/>
</dbReference>
<dbReference type="Pfam" id="PF07714">
    <property type="entry name" value="PK_Tyr_Ser-Thr"/>
    <property type="match status" value="1"/>
</dbReference>
<keyword evidence="1" id="KW-0418">Kinase</keyword>
<dbReference type="InterPro" id="IPR011009">
    <property type="entry name" value="Kinase-like_dom_sf"/>
</dbReference>
<evidence type="ECO:0000259" key="7">
    <source>
        <dbReference type="PROSITE" id="PS50222"/>
    </source>
</evidence>
<dbReference type="SMART" id="SM00054">
    <property type="entry name" value="EFh"/>
    <property type="match status" value="3"/>
</dbReference>
<evidence type="ECO:0000259" key="6">
    <source>
        <dbReference type="PROSITE" id="PS50011"/>
    </source>
</evidence>
<evidence type="ECO:0008006" key="9">
    <source>
        <dbReference type="Google" id="ProtNLM"/>
    </source>
</evidence>
<dbReference type="AlphaFoldDB" id="A0A7S0ZAW9"/>
<evidence type="ECO:0000256" key="5">
    <source>
        <dbReference type="PROSITE-ProRule" id="PRU10141"/>
    </source>
</evidence>
<dbReference type="InterPro" id="IPR011992">
    <property type="entry name" value="EF-hand-dom_pair"/>
</dbReference>
<dbReference type="GO" id="GO:0005509">
    <property type="term" value="F:calcium ion binding"/>
    <property type="evidence" value="ECO:0007669"/>
    <property type="project" value="InterPro"/>
</dbReference>
<dbReference type="InterPro" id="IPR008271">
    <property type="entry name" value="Ser/Thr_kinase_AS"/>
</dbReference>
<dbReference type="SMART" id="SM00220">
    <property type="entry name" value="S_TKc"/>
    <property type="match status" value="1"/>
</dbReference>
<dbReference type="PROSITE" id="PS50011">
    <property type="entry name" value="PROTEIN_KINASE_DOM"/>
    <property type="match status" value="1"/>
</dbReference>
<dbReference type="PROSITE" id="PS00018">
    <property type="entry name" value="EF_HAND_1"/>
    <property type="match status" value="3"/>
</dbReference>
<keyword evidence="2 5" id="KW-0547">Nucleotide-binding</keyword>
<evidence type="ECO:0000256" key="2">
    <source>
        <dbReference type="ARBA" id="ARBA00022741"/>
    </source>
</evidence>
<proteinExistence type="predicted"/>
<reference evidence="8" key="1">
    <citation type="submission" date="2021-01" db="EMBL/GenBank/DDBJ databases">
        <authorList>
            <person name="Corre E."/>
            <person name="Pelletier E."/>
            <person name="Niang G."/>
            <person name="Scheremetjew M."/>
            <person name="Finn R."/>
            <person name="Kale V."/>
            <person name="Holt S."/>
            <person name="Cochrane G."/>
            <person name="Meng A."/>
            <person name="Brown T."/>
            <person name="Cohen L."/>
        </authorList>
    </citation>
    <scope>NUCLEOTIDE SEQUENCE</scope>
    <source>
        <strain evidence="8">CCMP3278</strain>
    </source>
</reference>
<feature type="domain" description="EF-hand" evidence="7">
    <location>
        <begin position="80"/>
        <end position="115"/>
    </location>
</feature>
<keyword evidence="4 5" id="KW-0067">ATP-binding</keyword>
<evidence type="ECO:0000256" key="4">
    <source>
        <dbReference type="ARBA" id="ARBA00022840"/>
    </source>
</evidence>
<feature type="domain" description="EF-hand" evidence="7">
    <location>
        <begin position="167"/>
        <end position="202"/>
    </location>
</feature>
<dbReference type="Gene3D" id="1.10.238.10">
    <property type="entry name" value="EF-hand"/>
    <property type="match status" value="1"/>
</dbReference>